<dbReference type="PANTHER" id="PTHR12110">
    <property type="entry name" value="HYDROXYPYRUVATE ISOMERASE"/>
    <property type="match status" value="1"/>
</dbReference>
<dbReference type="SUPFAM" id="SSF51658">
    <property type="entry name" value="Xylose isomerase-like"/>
    <property type="match status" value="1"/>
</dbReference>
<name>A0ABV6JCM1_9BACL</name>
<evidence type="ECO:0000259" key="1">
    <source>
        <dbReference type="Pfam" id="PF01261"/>
    </source>
</evidence>
<dbReference type="PANTHER" id="PTHR12110:SF53">
    <property type="entry name" value="BLR5974 PROTEIN"/>
    <property type="match status" value="1"/>
</dbReference>
<keyword evidence="2" id="KW-0413">Isomerase</keyword>
<dbReference type="Proteomes" id="UP001589818">
    <property type="component" value="Unassembled WGS sequence"/>
</dbReference>
<comment type="caution">
    <text evidence="2">The sequence shown here is derived from an EMBL/GenBank/DDBJ whole genome shotgun (WGS) entry which is preliminary data.</text>
</comment>
<dbReference type="Pfam" id="PF01261">
    <property type="entry name" value="AP_endonuc_2"/>
    <property type="match status" value="1"/>
</dbReference>
<accession>A0ABV6JCM1</accession>
<keyword evidence="3" id="KW-1185">Reference proteome</keyword>
<dbReference type="RefSeq" id="WP_204820667.1">
    <property type="nucleotide sequence ID" value="NZ_JANHOF010000008.1"/>
</dbReference>
<dbReference type="EMBL" id="JBHLVF010000034">
    <property type="protein sequence ID" value="MFC0393642.1"/>
    <property type="molecule type" value="Genomic_DNA"/>
</dbReference>
<feature type="domain" description="Xylose isomerase-like TIM barrel" evidence="1">
    <location>
        <begin position="27"/>
        <end position="262"/>
    </location>
</feature>
<sequence>MNEVKELTTAGKWKVGISYSAKMPMDLQQVKAAGIDCIELTWQSLDIFDATVKEKCDNVIQAARSLGIEVWSIHIPYGTEWDPSSLDEAVREQVIRSVTRVLQYAQEWGIHTAVFHPSWEPIADAERPLRLETCRETLELLAVEAAARGIVLAVECLPRTCLGNSAEEMEYLLPDHPGLGICCDVNHLFKEAPEAFIRRLGSRIRTTHISDNDGIDERHWMPGKGIIQWAEVLSALEDAGYGNVFLYEIVNPAPRQVIENYAMLTGKREL</sequence>
<organism evidence="2 3">
    <name type="scientific">Paenibacillus mendelii</name>
    <dbReference type="NCBI Taxonomy" id="206163"/>
    <lineage>
        <taxon>Bacteria</taxon>
        <taxon>Bacillati</taxon>
        <taxon>Bacillota</taxon>
        <taxon>Bacilli</taxon>
        <taxon>Bacillales</taxon>
        <taxon>Paenibacillaceae</taxon>
        <taxon>Paenibacillus</taxon>
    </lineage>
</organism>
<evidence type="ECO:0000313" key="2">
    <source>
        <dbReference type="EMBL" id="MFC0393642.1"/>
    </source>
</evidence>
<protein>
    <submittedName>
        <fullName evidence="2">Sugar phosphate isomerase/epimerase family protein</fullName>
    </submittedName>
</protein>
<dbReference type="Gene3D" id="3.20.20.150">
    <property type="entry name" value="Divalent-metal-dependent TIM barrel enzymes"/>
    <property type="match status" value="1"/>
</dbReference>
<dbReference type="InterPro" id="IPR050312">
    <property type="entry name" value="IolE/XylAMocC-like"/>
</dbReference>
<gene>
    <name evidence="2" type="ORF">ACFFJ8_20005</name>
</gene>
<reference evidence="2 3" key="1">
    <citation type="submission" date="2024-09" db="EMBL/GenBank/DDBJ databases">
        <authorList>
            <person name="Sun Q."/>
            <person name="Mori K."/>
        </authorList>
    </citation>
    <scope>NUCLEOTIDE SEQUENCE [LARGE SCALE GENOMIC DNA]</scope>
    <source>
        <strain evidence="2 3">CCM 4839</strain>
    </source>
</reference>
<evidence type="ECO:0000313" key="3">
    <source>
        <dbReference type="Proteomes" id="UP001589818"/>
    </source>
</evidence>
<proteinExistence type="predicted"/>
<dbReference type="InterPro" id="IPR036237">
    <property type="entry name" value="Xyl_isomerase-like_sf"/>
</dbReference>
<dbReference type="GO" id="GO:0016853">
    <property type="term" value="F:isomerase activity"/>
    <property type="evidence" value="ECO:0007669"/>
    <property type="project" value="UniProtKB-KW"/>
</dbReference>
<dbReference type="InterPro" id="IPR013022">
    <property type="entry name" value="Xyl_isomerase-like_TIM-brl"/>
</dbReference>